<dbReference type="Pfam" id="PF25019">
    <property type="entry name" value="LRR_R13L1-DRL21"/>
    <property type="match status" value="1"/>
</dbReference>
<evidence type="ECO:0000256" key="1">
    <source>
        <dbReference type="SAM" id="MobiDB-lite"/>
    </source>
</evidence>
<sequence length="253" mass="27803">MVGAIRDKLCAWSTGSNGELDRDRHVATKVRRQPWGLEGQIQLRWSTVGNCEGSEVGDGDEGSKPPSLPLGSEARDGDRGSNVDYRLGDLEATTGAQRPATYQQRPSEIRGRRNYGGVSGIEASIVAGATIACYDGTRSLAAYPKSLIDDLPTKFEDGEKDVATAVTDVGELLSRILDWKELRLRKLEQAKETQTEVLMGQQRLRNLSLHWGGEEANESSESAIPLHVFEALRPNVHLEKLEILSYKGVEFPN</sequence>
<comment type="caution">
    <text evidence="3">The sequence shown here is derived from an EMBL/GenBank/DDBJ whole genome shotgun (WGS) entry which is preliminary data.</text>
</comment>
<evidence type="ECO:0000259" key="2">
    <source>
        <dbReference type="Pfam" id="PF25019"/>
    </source>
</evidence>
<feature type="domain" description="R13L1/DRL21-like LRR repeat region" evidence="2">
    <location>
        <begin position="183"/>
        <end position="253"/>
    </location>
</feature>
<organism evidence="3 4">
    <name type="scientific">Zingiber officinale</name>
    <name type="common">Ginger</name>
    <name type="synonym">Amomum zingiber</name>
    <dbReference type="NCBI Taxonomy" id="94328"/>
    <lineage>
        <taxon>Eukaryota</taxon>
        <taxon>Viridiplantae</taxon>
        <taxon>Streptophyta</taxon>
        <taxon>Embryophyta</taxon>
        <taxon>Tracheophyta</taxon>
        <taxon>Spermatophyta</taxon>
        <taxon>Magnoliopsida</taxon>
        <taxon>Liliopsida</taxon>
        <taxon>Zingiberales</taxon>
        <taxon>Zingiberaceae</taxon>
        <taxon>Zingiber</taxon>
    </lineage>
</organism>
<feature type="compositionally biased region" description="Polar residues" evidence="1">
    <location>
        <begin position="94"/>
        <end position="106"/>
    </location>
</feature>
<dbReference type="EMBL" id="JACMSC010000006">
    <property type="protein sequence ID" value="KAG6517957.1"/>
    <property type="molecule type" value="Genomic_DNA"/>
</dbReference>
<feature type="region of interest" description="Disordered" evidence="1">
    <location>
        <begin position="50"/>
        <end position="111"/>
    </location>
</feature>
<gene>
    <name evidence="3" type="ORF">ZIOFF_021357</name>
</gene>
<evidence type="ECO:0000313" key="4">
    <source>
        <dbReference type="Proteomes" id="UP000734854"/>
    </source>
</evidence>
<name>A0A8J5H9L9_ZINOF</name>
<dbReference type="Proteomes" id="UP000734854">
    <property type="component" value="Unassembled WGS sequence"/>
</dbReference>
<protein>
    <recommendedName>
        <fullName evidence="2">R13L1/DRL21-like LRR repeat region domain-containing protein</fullName>
    </recommendedName>
</protein>
<accession>A0A8J5H9L9</accession>
<feature type="compositionally biased region" description="Basic and acidic residues" evidence="1">
    <location>
        <begin position="73"/>
        <end position="89"/>
    </location>
</feature>
<evidence type="ECO:0000313" key="3">
    <source>
        <dbReference type="EMBL" id="KAG6517957.1"/>
    </source>
</evidence>
<proteinExistence type="predicted"/>
<keyword evidence="4" id="KW-1185">Reference proteome</keyword>
<dbReference type="AlphaFoldDB" id="A0A8J5H9L9"/>
<reference evidence="3 4" key="1">
    <citation type="submission" date="2020-08" db="EMBL/GenBank/DDBJ databases">
        <title>Plant Genome Project.</title>
        <authorList>
            <person name="Zhang R.-G."/>
        </authorList>
    </citation>
    <scope>NUCLEOTIDE SEQUENCE [LARGE SCALE GENOMIC DNA]</scope>
    <source>
        <tissue evidence="3">Rhizome</tissue>
    </source>
</reference>
<dbReference type="InterPro" id="IPR056789">
    <property type="entry name" value="LRR_R13L1-DRL21"/>
</dbReference>